<dbReference type="SMART" id="SM01052">
    <property type="entry name" value="CAP_GLY"/>
    <property type="match status" value="1"/>
</dbReference>
<reference evidence="5" key="1">
    <citation type="submission" date="2015-01" db="EMBL/GenBank/DDBJ databases">
        <title>The Genome Sequence of Cryptococcus gattii MMRL2647.</title>
        <authorList>
            <consortium name="The Broad Institute Genomics Platform"/>
            <person name="Cuomo C."/>
            <person name="Litvintseva A."/>
            <person name="Chen Y."/>
            <person name="Heitman J."/>
            <person name="Sun S."/>
            <person name="Springer D."/>
            <person name="Dromer F."/>
            <person name="Young S."/>
            <person name="Zeng Q."/>
            <person name="Gargeya S."/>
            <person name="Abouelleil A."/>
            <person name="Alvarado L."/>
            <person name="Chapman S.B."/>
            <person name="Gainer-Dewar J."/>
            <person name="Goldberg J."/>
            <person name="Griggs A."/>
            <person name="Gujja S."/>
            <person name="Hansen M."/>
            <person name="Howarth C."/>
            <person name="Imamovic A."/>
            <person name="Larimer J."/>
            <person name="Murphy C."/>
            <person name="Naylor J."/>
            <person name="Pearson M."/>
            <person name="Priest M."/>
            <person name="Roberts A."/>
            <person name="Saif S."/>
            <person name="Shea T."/>
            <person name="Sykes S."/>
            <person name="Wortman J."/>
            <person name="Nusbaum C."/>
            <person name="Birren B."/>
        </authorList>
    </citation>
    <scope>NUCLEOTIDE SEQUENCE [LARGE SCALE GENOMIC DNA]</scope>
    <source>
        <strain evidence="5">IND107</strain>
    </source>
</reference>
<dbReference type="PANTHER" id="PTHR18849:SF0">
    <property type="entry name" value="CILIA- AND FLAGELLA-ASSOCIATED PROTEIN 410-RELATED"/>
    <property type="match status" value="1"/>
</dbReference>
<dbReference type="GeneID" id="91987500"/>
<evidence type="ECO:0000256" key="2">
    <source>
        <dbReference type="ARBA" id="ARBA00022737"/>
    </source>
</evidence>
<keyword evidence="1" id="KW-0433">Leucine-rich repeat</keyword>
<dbReference type="InterPro" id="IPR036859">
    <property type="entry name" value="CAP-Gly_dom_sf"/>
</dbReference>
<proteinExistence type="predicted"/>
<evidence type="ECO:0000313" key="4">
    <source>
        <dbReference type="EMBL" id="KAL0255833.1"/>
    </source>
</evidence>
<dbReference type="Gene3D" id="3.80.10.10">
    <property type="entry name" value="Ribonuclease Inhibitor"/>
    <property type="match status" value="2"/>
</dbReference>
<dbReference type="InterPro" id="IPR000938">
    <property type="entry name" value="CAP-Gly_domain"/>
</dbReference>
<dbReference type="PANTHER" id="PTHR18849">
    <property type="entry name" value="LEUCINE RICH REPEAT PROTEIN"/>
    <property type="match status" value="1"/>
</dbReference>
<protein>
    <recommendedName>
        <fullName evidence="3">CAP-Gly domain-containing protein</fullName>
    </recommendedName>
</protein>
<organism evidence="4 5">
    <name type="scientific">Cryptococcus tetragattii IND107</name>
    <dbReference type="NCBI Taxonomy" id="1296105"/>
    <lineage>
        <taxon>Eukaryota</taxon>
        <taxon>Fungi</taxon>
        <taxon>Dikarya</taxon>
        <taxon>Basidiomycota</taxon>
        <taxon>Agaricomycotina</taxon>
        <taxon>Tremellomycetes</taxon>
        <taxon>Tremellales</taxon>
        <taxon>Cryptococcaceae</taxon>
        <taxon>Cryptococcus</taxon>
        <taxon>Cryptococcus gattii species complex</taxon>
    </lineage>
</organism>
<evidence type="ECO:0000256" key="1">
    <source>
        <dbReference type="ARBA" id="ARBA00022614"/>
    </source>
</evidence>
<reference evidence="4 5" key="2">
    <citation type="submission" date="2024-01" db="EMBL/GenBank/DDBJ databases">
        <title>Comparative genomics of Cryptococcus and Kwoniella reveals pathogenesis evolution and contrasting modes of karyotype evolution via chromosome fusion or intercentromeric recombination.</title>
        <authorList>
            <person name="Coelho M.A."/>
            <person name="David-Palma M."/>
            <person name="Shea T."/>
            <person name="Bowers K."/>
            <person name="Mcginley-Smith S."/>
            <person name="Mohammad A.W."/>
            <person name="Gnirke A."/>
            <person name="Yurkov A.M."/>
            <person name="Nowrousian M."/>
            <person name="Sun S."/>
            <person name="Cuomo C.A."/>
            <person name="Heitman J."/>
        </authorList>
    </citation>
    <scope>NUCLEOTIDE SEQUENCE [LARGE SCALE GENOMIC DNA]</scope>
    <source>
        <strain evidence="4 5">IND107</strain>
    </source>
</reference>
<dbReference type="PROSITE" id="PS50245">
    <property type="entry name" value="CAP_GLY_2"/>
    <property type="match status" value="1"/>
</dbReference>
<keyword evidence="5" id="KW-1185">Reference proteome</keyword>
<dbReference type="EMBL" id="ATAM02000001">
    <property type="protein sequence ID" value="KAL0255833.1"/>
    <property type="molecule type" value="Genomic_DNA"/>
</dbReference>
<accession>A0ABR3C5E0</accession>
<name>A0ABR3C5E0_9TREE</name>
<feature type="domain" description="CAP-Gly" evidence="3">
    <location>
        <begin position="38"/>
        <end position="82"/>
    </location>
</feature>
<dbReference type="SUPFAM" id="SSF52047">
    <property type="entry name" value="RNI-like"/>
    <property type="match status" value="1"/>
</dbReference>
<evidence type="ECO:0000259" key="3">
    <source>
        <dbReference type="PROSITE" id="PS50245"/>
    </source>
</evidence>
<dbReference type="SUPFAM" id="SSF74924">
    <property type="entry name" value="Cap-Gly domain"/>
    <property type="match status" value="1"/>
</dbReference>
<dbReference type="InterPro" id="IPR032675">
    <property type="entry name" value="LRR_dom_sf"/>
</dbReference>
<dbReference type="RefSeq" id="XP_066617110.1">
    <property type="nucleotide sequence ID" value="XM_066755209.1"/>
</dbReference>
<sequence>MMDKSSLPQYFVGSRYFHARTRRPVTLRYIGPLPPSSSPLDPSSQVWLGIEYDDPSFGKHSGIYQNIQVFRTREEGSGAFLKFAGRPLEEGKNLVQSIEERYGPIIHNDAGQSPHIADNVHANGKGLILGSSKGSIIVEIPNNWANAQKRLGNLEKLRIMGFEEEGITALGGDENLKGIMIARLRGIEWLNLSRNLLKGWGEVAEIAKCFEGLQTLTLSHSRLEALSNNLSDDTRQRLGALNKITELHLSDCSTSMNEVVLLIPFLPNLRVLHLEANRTISNLSLDEGEYQVLDRWKTLKELRLGGCQIKQWDEVADILKHLSGLESLDLSFTPLSHVPPPSTINHENIRSFSLLGSCLLRWECIDHISQNFPRLASLRFSLSSGAISSIIADVAQDSPSLITSSPDLQRPLVISKFPNLITFNSTTITPSERRDAELFYINYVKSHTSEHPSERGNWGRYVELCKVYGRDETSAEKKPEVGLKGKMISLNVYRYPTDPSPSTLALLPSSSIKLLKQKVSRLIRASATTSLHLWTVINEEGRMEKVIDIAQEREGHDWTVGWWFENGDNVLVEES</sequence>
<dbReference type="Gene3D" id="2.30.30.190">
    <property type="entry name" value="CAP Gly-rich-like domain"/>
    <property type="match status" value="1"/>
</dbReference>
<comment type="caution">
    <text evidence="4">The sequence shown here is derived from an EMBL/GenBank/DDBJ whole genome shotgun (WGS) entry which is preliminary data.</text>
</comment>
<gene>
    <name evidence="4" type="ORF">I308_100642</name>
</gene>
<evidence type="ECO:0000313" key="5">
    <source>
        <dbReference type="Proteomes" id="UP000054399"/>
    </source>
</evidence>
<keyword evidence="2" id="KW-0677">Repeat</keyword>
<dbReference type="Proteomes" id="UP000054399">
    <property type="component" value="Unassembled WGS sequence"/>
</dbReference>
<dbReference type="Pfam" id="PF01302">
    <property type="entry name" value="CAP_GLY"/>
    <property type="match status" value="1"/>
</dbReference>